<accession>A0A6B0UIU1</accession>
<sequence length="109" mass="12125">MVWFSAVVHSPLARAAEKFRVPLARTSEKLRVAFSGSTQEFRVPLAGTSEKLGVTFPGPAQELGKSLVLAWSEDFHEPVHVPTRDSLPWVRERATSRVQLLKTATQRSV</sequence>
<reference evidence="1" key="1">
    <citation type="submission" date="2019-12" db="EMBL/GenBank/DDBJ databases">
        <title>An insight into the sialome of adult female Ixodes ricinus ticks feeding for 6 days.</title>
        <authorList>
            <person name="Perner J."/>
            <person name="Ribeiro J.M.C."/>
        </authorList>
    </citation>
    <scope>NUCLEOTIDE SEQUENCE</scope>
    <source>
        <strain evidence="1">Semi-engorged</strain>
        <tissue evidence="1">Salivary glands</tissue>
    </source>
</reference>
<organism evidence="1">
    <name type="scientific">Ixodes ricinus</name>
    <name type="common">Common tick</name>
    <name type="synonym">Acarus ricinus</name>
    <dbReference type="NCBI Taxonomy" id="34613"/>
    <lineage>
        <taxon>Eukaryota</taxon>
        <taxon>Metazoa</taxon>
        <taxon>Ecdysozoa</taxon>
        <taxon>Arthropoda</taxon>
        <taxon>Chelicerata</taxon>
        <taxon>Arachnida</taxon>
        <taxon>Acari</taxon>
        <taxon>Parasitiformes</taxon>
        <taxon>Ixodida</taxon>
        <taxon>Ixodoidea</taxon>
        <taxon>Ixodidae</taxon>
        <taxon>Ixodinae</taxon>
        <taxon>Ixodes</taxon>
    </lineage>
</organism>
<name>A0A6B0UIU1_IXORI</name>
<protein>
    <submittedName>
        <fullName evidence="1">Uncharacterized protein</fullName>
    </submittedName>
</protein>
<proteinExistence type="predicted"/>
<evidence type="ECO:0000313" key="1">
    <source>
        <dbReference type="EMBL" id="MXU89572.1"/>
    </source>
</evidence>
<dbReference type="AlphaFoldDB" id="A0A6B0UIU1"/>
<dbReference type="EMBL" id="GIFC01007489">
    <property type="protein sequence ID" value="MXU89572.1"/>
    <property type="molecule type" value="Transcribed_RNA"/>
</dbReference>